<dbReference type="AlphaFoldDB" id="A0ABD0QA44"/>
<feature type="non-terminal residue" evidence="2">
    <location>
        <position position="76"/>
    </location>
</feature>
<evidence type="ECO:0000313" key="2">
    <source>
        <dbReference type="EMBL" id="KAL0181801.1"/>
    </source>
</evidence>
<feature type="non-terminal residue" evidence="2">
    <location>
        <position position="1"/>
    </location>
</feature>
<feature type="region of interest" description="Disordered" evidence="1">
    <location>
        <begin position="1"/>
        <end position="76"/>
    </location>
</feature>
<proteinExistence type="predicted"/>
<reference evidence="2 3" key="1">
    <citation type="submission" date="2024-05" db="EMBL/GenBank/DDBJ databases">
        <title>Genome sequencing and assembly of Indian major carp, Cirrhinus mrigala (Hamilton, 1822).</title>
        <authorList>
            <person name="Mohindra V."/>
            <person name="Chowdhury L.M."/>
            <person name="Lal K."/>
            <person name="Jena J.K."/>
        </authorList>
    </citation>
    <scope>NUCLEOTIDE SEQUENCE [LARGE SCALE GENOMIC DNA]</scope>
    <source>
        <strain evidence="2">CM1030</strain>
        <tissue evidence="2">Blood</tissue>
    </source>
</reference>
<dbReference type="Proteomes" id="UP001529510">
    <property type="component" value="Unassembled WGS sequence"/>
</dbReference>
<organism evidence="2 3">
    <name type="scientific">Cirrhinus mrigala</name>
    <name type="common">Mrigala</name>
    <dbReference type="NCBI Taxonomy" id="683832"/>
    <lineage>
        <taxon>Eukaryota</taxon>
        <taxon>Metazoa</taxon>
        <taxon>Chordata</taxon>
        <taxon>Craniata</taxon>
        <taxon>Vertebrata</taxon>
        <taxon>Euteleostomi</taxon>
        <taxon>Actinopterygii</taxon>
        <taxon>Neopterygii</taxon>
        <taxon>Teleostei</taxon>
        <taxon>Ostariophysi</taxon>
        <taxon>Cypriniformes</taxon>
        <taxon>Cyprinidae</taxon>
        <taxon>Labeoninae</taxon>
        <taxon>Labeonini</taxon>
        <taxon>Cirrhinus</taxon>
    </lineage>
</organism>
<sequence length="76" mass="7909">MIQVERESAELRADEIESRVNSGSMDGLNVTLRPRSSIPTSVTALSLASSSPPVSGRSTPKLASGSAAHELGIMTL</sequence>
<name>A0ABD0QA44_CIRMR</name>
<keyword evidence="3" id="KW-1185">Reference proteome</keyword>
<dbReference type="EMBL" id="JAMKFB020000011">
    <property type="protein sequence ID" value="KAL0181801.1"/>
    <property type="molecule type" value="Genomic_DNA"/>
</dbReference>
<feature type="compositionally biased region" description="Low complexity" evidence="1">
    <location>
        <begin position="40"/>
        <end position="55"/>
    </location>
</feature>
<evidence type="ECO:0000256" key="1">
    <source>
        <dbReference type="SAM" id="MobiDB-lite"/>
    </source>
</evidence>
<protein>
    <submittedName>
        <fullName evidence="2">Uncharacterized protein</fullName>
    </submittedName>
</protein>
<evidence type="ECO:0000313" key="3">
    <source>
        <dbReference type="Proteomes" id="UP001529510"/>
    </source>
</evidence>
<gene>
    <name evidence="2" type="ORF">M9458_024207</name>
</gene>
<feature type="compositionally biased region" description="Basic and acidic residues" evidence="1">
    <location>
        <begin position="1"/>
        <end position="18"/>
    </location>
</feature>
<accession>A0ABD0QA44</accession>
<comment type="caution">
    <text evidence="2">The sequence shown here is derived from an EMBL/GenBank/DDBJ whole genome shotgun (WGS) entry which is preliminary data.</text>
</comment>